<dbReference type="PANTHER" id="PTHR43071:SF2">
    <property type="entry name" value="2-AMINO-4-HYDROXY-6-HYDROXYMETHYLDIHYDROPTERIDINE PYROPHOSPHOKINASE"/>
    <property type="match status" value="1"/>
</dbReference>
<protein>
    <recommendedName>
        <fullName evidence="2">2-amino-4-hydroxy-6-hydroxymethyldihydropteridine diphosphokinase</fullName>
        <ecNumber evidence="2">2.7.6.3</ecNumber>
    </recommendedName>
</protein>
<keyword evidence="6" id="KW-0067">ATP-binding</keyword>
<dbReference type="CDD" id="cd00483">
    <property type="entry name" value="HPPK"/>
    <property type="match status" value="1"/>
</dbReference>
<organism evidence="9">
    <name type="scientific">Rheinheimera sp. BAL341</name>
    <dbReference type="NCBI Taxonomy" id="1708203"/>
    <lineage>
        <taxon>Bacteria</taxon>
        <taxon>Pseudomonadati</taxon>
        <taxon>Pseudomonadota</taxon>
        <taxon>Gammaproteobacteria</taxon>
        <taxon>Chromatiales</taxon>
        <taxon>Chromatiaceae</taxon>
        <taxon>Rheinheimera</taxon>
    </lineage>
</organism>
<gene>
    <name evidence="9" type="ORF">BAL341_1849</name>
</gene>
<dbReference type="PANTHER" id="PTHR43071">
    <property type="entry name" value="2-AMINO-4-HYDROXY-6-HYDROXYMETHYLDIHYDROPTERIDINE PYROPHOSPHOKINASE"/>
    <property type="match status" value="1"/>
</dbReference>
<keyword evidence="3 9" id="KW-0808">Transferase</keyword>
<evidence type="ECO:0000256" key="2">
    <source>
        <dbReference type="ARBA" id="ARBA00013253"/>
    </source>
</evidence>
<dbReference type="AlphaFoldDB" id="A0A486XR99"/>
<name>A0A486XR99_9GAMM</name>
<sequence>MPLIYISIGSNNRRDYHIRCAVHALKRQFGQVQLSSVYESDAVGFVGEPFYNLVAAAHTELSIADCIAVFKQIEDDFGRDRSAAKFSGRTLDLDLLTYDEVICQKPVELPRAEITENAFVLWPMAELAANTQHPLTRLSYSELWQAYPKTKQKIWPVPFTWSE</sequence>
<evidence type="ECO:0000256" key="7">
    <source>
        <dbReference type="ARBA" id="ARBA00022909"/>
    </source>
</evidence>
<dbReference type="GO" id="GO:0003848">
    <property type="term" value="F:2-amino-4-hydroxy-6-hydroxymethyldihydropteridine diphosphokinase activity"/>
    <property type="evidence" value="ECO:0007669"/>
    <property type="project" value="UniProtKB-EC"/>
</dbReference>
<dbReference type="Gene3D" id="3.30.70.560">
    <property type="entry name" value="7,8-Dihydro-6-hydroxymethylpterin-pyrophosphokinase HPPK"/>
    <property type="match status" value="1"/>
</dbReference>
<dbReference type="SUPFAM" id="SSF55083">
    <property type="entry name" value="6-hydroxymethyl-7,8-dihydropterin pyrophosphokinase, HPPK"/>
    <property type="match status" value="1"/>
</dbReference>
<keyword evidence="7" id="KW-0289">Folate biosynthesis</keyword>
<dbReference type="GO" id="GO:0005524">
    <property type="term" value="F:ATP binding"/>
    <property type="evidence" value="ECO:0007669"/>
    <property type="project" value="UniProtKB-KW"/>
</dbReference>
<proteinExistence type="predicted"/>
<comment type="pathway">
    <text evidence="1">Cofactor biosynthesis; tetrahydrofolate biosynthesis; 2-amino-4-hydroxy-6-hydroxymethyl-7,8-dihydropteridine diphosphate from 7,8-dihydroneopterin triphosphate: step 4/4.</text>
</comment>
<dbReference type="GO" id="GO:0016301">
    <property type="term" value="F:kinase activity"/>
    <property type="evidence" value="ECO:0007669"/>
    <property type="project" value="UniProtKB-KW"/>
</dbReference>
<feature type="domain" description="7,8-dihydro-6-hydroxymethylpterin-pyrophosphokinase" evidence="8">
    <location>
        <begin position="5"/>
        <end position="128"/>
    </location>
</feature>
<evidence type="ECO:0000256" key="4">
    <source>
        <dbReference type="ARBA" id="ARBA00022741"/>
    </source>
</evidence>
<dbReference type="GO" id="GO:0046654">
    <property type="term" value="P:tetrahydrofolate biosynthetic process"/>
    <property type="evidence" value="ECO:0007669"/>
    <property type="project" value="UniProtKB-UniPathway"/>
</dbReference>
<keyword evidence="5 9" id="KW-0418">Kinase</keyword>
<evidence type="ECO:0000256" key="5">
    <source>
        <dbReference type="ARBA" id="ARBA00022777"/>
    </source>
</evidence>
<dbReference type="EC" id="2.7.6.3" evidence="2"/>
<dbReference type="GO" id="GO:0046656">
    <property type="term" value="P:folic acid biosynthetic process"/>
    <property type="evidence" value="ECO:0007669"/>
    <property type="project" value="UniProtKB-KW"/>
</dbReference>
<evidence type="ECO:0000313" key="9">
    <source>
        <dbReference type="EMBL" id="VHO04363.1"/>
    </source>
</evidence>
<dbReference type="EMBL" id="CAAJGR010000099">
    <property type="protein sequence ID" value="VHO04363.1"/>
    <property type="molecule type" value="Genomic_DNA"/>
</dbReference>
<evidence type="ECO:0000256" key="6">
    <source>
        <dbReference type="ARBA" id="ARBA00022840"/>
    </source>
</evidence>
<evidence type="ECO:0000256" key="1">
    <source>
        <dbReference type="ARBA" id="ARBA00005051"/>
    </source>
</evidence>
<keyword evidence="4" id="KW-0547">Nucleotide-binding</keyword>
<dbReference type="InterPro" id="IPR035907">
    <property type="entry name" value="Hppk_sf"/>
</dbReference>
<evidence type="ECO:0000259" key="8">
    <source>
        <dbReference type="Pfam" id="PF01288"/>
    </source>
</evidence>
<accession>A0A486XR99</accession>
<evidence type="ECO:0000256" key="3">
    <source>
        <dbReference type="ARBA" id="ARBA00022679"/>
    </source>
</evidence>
<dbReference type="InterPro" id="IPR000550">
    <property type="entry name" value="Hppk"/>
</dbReference>
<dbReference type="UniPathway" id="UPA00077">
    <property type="reaction ID" value="UER00155"/>
</dbReference>
<dbReference type="NCBIfam" id="TIGR01498">
    <property type="entry name" value="folK"/>
    <property type="match status" value="1"/>
</dbReference>
<dbReference type="Pfam" id="PF01288">
    <property type="entry name" value="HPPK"/>
    <property type="match status" value="1"/>
</dbReference>
<reference evidence="9" key="1">
    <citation type="submission" date="2019-04" db="EMBL/GenBank/DDBJ databases">
        <authorList>
            <person name="Brambilla D."/>
        </authorList>
    </citation>
    <scope>NUCLEOTIDE SEQUENCE</scope>
    <source>
        <strain evidence="9">BAL1</strain>
    </source>
</reference>